<evidence type="ECO:0000313" key="1">
    <source>
        <dbReference type="EMBL" id="KUG14151.1"/>
    </source>
</evidence>
<dbReference type="SUPFAM" id="SSF142535">
    <property type="entry name" value="AF0625-like"/>
    <property type="match status" value="1"/>
</dbReference>
<dbReference type="Pfam" id="PF04414">
    <property type="entry name" value="tRNA_deacylase"/>
    <property type="match status" value="1"/>
</dbReference>
<dbReference type="Gene3D" id="3.40.50.10700">
    <property type="entry name" value="AF0625-like"/>
    <property type="match status" value="1"/>
</dbReference>
<dbReference type="AlphaFoldDB" id="A0A0W8EZV5"/>
<dbReference type="EMBL" id="LNQE01001694">
    <property type="protein sequence ID" value="KUG14151.1"/>
    <property type="molecule type" value="Genomic_DNA"/>
</dbReference>
<dbReference type="GO" id="GO:0051499">
    <property type="term" value="F:D-aminoacyl-tRNA deacylase activity"/>
    <property type="evidence" value="ECO:0007669"/>
    <property type="project" value="InterPro"/>
</dbReference>
<dbReference type="InterPro" id="IPR007508">
    <property type="entry name" value="DtdA"/>
</dbReference>
<organism evidence="1">
    <name type="scientific">hydrocarbon metagenome</name>
    <dbReference type="NCBI Taxonomy" id="938273"/>
    <lineage>
        <taxon>unclassified sequences</taxon>
        <taxon>metagenomes</taxon>
        <taxon>ecological metagenomes</taxon>
    </lineage>
</organism>
<dbReference type="Gene3D" id="3.40.630.50">
    <property type="entry name" value="AF0625-like"/>
    <property type="match status" value="1"/>
</dbReference>
<protein>
    <submittedName>
        <fullName evidence="1">Uncharacterized protein</fullName>
    </submittedName>
</protein>
<name>A0A0W8EZV5_9ZZZZ</name>
<gene>
    <name evidence="1" type="ORF">ASZ90_016204</name>
</gene>
<reference evidence="1" key="1">
    <citation type="journal article" date="2015" name="Proc. Natl. Acad. Sci. U.S.A.">
        <title>Networks of energetic and metabolic interactions define dynamics in microbial communities.</title>
        <authorList>
            <person name="Embree M."/>
            <person name="Liu J.K."/>
            <person name="Al-Bassam M.M."/>
            <person name="Zengler K."/>
        </authorList>
    </citation>
    <scope>NUCLEOTIDE SEQUENCE</scope>
</reference>
<comment type="caution">
    <text evidence="1">The sequence shown here is derived from an EMBL/GenBank/DDBJ whole genome shotgun (WGS) entry which is preliminary data.</text>
</comment>
<proteinExistence type="predicted"/>
<accession>A0A0W8EZV5</accession>
<dbReference type="PANTHER" id="PTHR34667:SF1">
    <property type="entry name" value="D-AMINOACYL-TRNA DEACYLASE"/>
    <property type="match status" value="1"/>
</dbReference>
<dbReference type="PANTHER" id="PTHR34667">
    <property type="entry name" value="D-AMINOACYL-TRNA DEACYLASE"/>
    <property type="match status" value="1"/>
</dbReference>
<sequence length="332" mass="35584">MHAVLCGLSRHAPPGYRVSYEVTHHGPTELDTPSFFVEIGSTEEEWTDARAGHAVAQSLLEAEPAETLNLTGIGGTHYARRETGIALQSRAAFGHIVHSRYASSLDREMLAALVTKSAAGAVYVDRKAVSSGELDHIDALAAGLGISRLSETEILQLRHISLSLWNEIRSIAQQICPGSSVSISCAIRGGVPCQIALPADLLAETLRVDPAGFRAALDHLPIAFFSCGGIPVLPEFITTEENPPDILNDLISLCVTTICSGETTAIEGDRLIIRRTGFDPEKARNLGIPPGPLYGELMKGNVVAVNGREITPDMVRISRVTCIRIPGLEKLI</sequence>